<dbReference type="Proteomes" id="UP000254260">
    <property type="component" value="Unassembled WGS sequence"/>
</dbReference>
<name>A0A379PM80_ECTME</name>
<dbReference type="RefSeq" id="WP_115292734.1">
    <property type="nucleotide sequence ID" value="NZ_UGUU01000002.1"/>
</dbReference>
<dbReference type="AlphaFoldDB" id="A0A379PM80"/>
<organism evidence="1 2">
    <name type="scientific">Ectopseudomonas mendocina</name>
    <name type="common">Pseudomonas mendocina</name>
    <dbReference type="NCBI Taxonomy" id="300"/>
    <lineage>
        <taxon>Bacteria</taxon>
        <taxon>Pseudomonadati</taxon>
        <taxon>Pseudomonadota</taxon>
        <taxon>Gammaproteobacteria</taxon>
        <taxon>Pseudomonadales</taxon>
        <taxon>Pseudomonadaceae</taxon>
        <taxon>Ectopseudomonas</taxon>
    </lineage>
</organism>
<protein>
    <submittedName>
        <fullName evidence="1">Uncharacterized protein</fullName>
    </submittedName>
</protein>
<dbReference type="EMBL" id="UGUU01000002">
    <property type="protein sequence ID" value="SUE95877.1"/>
    <property type="molecule type" value="Genomic_DNA"/>
</dbReference>
<evidence type="ECO:0000313" key="1">
    <source>
        <dbReference type="EMBL" id="SUE95877.1"/>
    </source>
</evidence>
<evidence type="ECO:0000313" key="2">
    <source>
        <dbReference type="Proteomes" id="UP000254260"/>
    </source>
</evidence>
<accession>A0A379PM80</accession>
<gene>
    <name evidence="1" type="ORF">NCTC10899_05118</name>
</gene>
<sequence length="84" mass="9557">MPSKREVFALHINPLLDEIYRICEEHDMSFLAFVHVPSDKHPTLTEGIGGLCDDAPPTMWKIKELVDAREVIDTHPLPSEAVRH</sequence>
<reference evidence="1 2" key="1">
    <citation type="submission" date="2018-06" db="EMBL/GenBank/DDBJ databases">
        <authorList>
            <consortium name="Pathogen Informatics"/>
            <person name="Doyle S."/>
        </authorList>
    </citation>
    <scope>NUCLEOTIDE SEQUENCE [LARGE SCALE GENOMIC DNA]</scope>
    <source>
        <strain evidence="1 2">NCTC10899</strain>
    </source>
</reference>
<proteinExistence type="predicted"/>